<comment type="caution">
    <text evidence="3">The sequence shown here is derived from an EMBL/GenBank/DDBJ whole genome shotgun (WGS) entry which is preliminary data.</text>
</comment>
<dbReference type="Pfam" id="PF01504">
    <property type="entry name" value="PIP5K"/>
    <property type="match status" value="1"/>
</dbReference>
<dbReference type="SUPFAM" id="SSF56104">
    <property type="entry name" value="SAICAR synthase-like"/>
    <property type="match status" value="1"/>
</dbReference>
<dbReference type="InterPro" id="IPR002498">
    <property type="entry name" value="PInositol-4-P-4/5-kinase_core"/>
</dbReference>
<dbReference type="InterPro" id="IPR027484">
    <property type="entry name" value="PInositol-4-P-5-kinase_N"/>
</dbReference>
<dbReference type="GO" id="GO:0005886">
    <property type="term" value="C:plasma membrane"/>
    <property type="evidence" value="ECO:0007669"/>
    <property type="project" value="TreeGrafter"/>
</dbReference>
<feature type="domain" description="PIPK" evidence="2">
    <location>
        <begin position="199"/>
        <end position="643"/>
    </location>
</feature>
<organism evidence="3 4">
    <name type="scientific">Cylindrotheca closterium</name>
    <dbReference type="NCBI Taxonomy" id="2856"/>
    <lineage>
        <taxon>Eukaryota</taxon>
        <taxon>Sar</taxon>
        <taxon>Stramenopiles</taxon>
        <taxon>Ochrophyta</taxon>
        <taxon>Bacillariophyta</taxon>
        <taxon>Bacillariophyceae</taxon>
        <taxon>Bacillariophycidae</taxon>
        <taxon>Bacillariales</taxon>
        <taxon>Bacillariaceae</taxon>
        <taxon>Cylindrotheca</taxon>
    </lineage>
</organism>
<keyword evidence="1" id="KW-0808">Transferase</keyword>
<dbReference type="AlphaFoldDB" id="A0AAD2C9W4"/>
<evidence type="ECO:0000256" key="1">
    <source>
        <dbReference type="PROSITE-ProRule" id="PRU00781"/>
    </source>
</evidence>
<dbReference type="GO" id="GO:0016308">
    <property type="term" value="F:1-phosphatidylinositol-4-phosphate 5-kinase activity"/>
    <property type="evidence" value="ECO:0007669"/>
    <property type="project" value="TreeGrafter"/>
</dbReference>
<gene>
    <name evidence="3" type="ORF">CYCCA115_LOCUS36</name>
</gene>
<dbReference type="Gene3D" id="3.30.810.10">
    <property type="entry name" value="2-Layer Sandwich"/>
    <property type="match status" value="1"/>
</dbReference>
<dbReference type="GO" id="GO:0005524">
    <property type="term" value="F:ATP binding"/>
    <property type="evidence" value="ECO:0007669"/>
    <property type="project" value="UniProtKB-UniRule"/>
</dbReference>
<dbReference type="PANTHER" id="PTHR23086:SF8">
    <property type="entry name" value="PHOSPHATIDYLINOSITOL 5-PHOSPHATE 4-KINASE, ISOFORM A"/>
    <property type="match status" value="1"/>
</dbReference>
<dbReference type="PROSITE" id="PS51455">
    <property type="entry name" value="PIPK"/>
    <property type="match status" value="1"/>
</dbReference>
<dbReference type="EMBL" id="CAKOGP040000001">
    <property type="protein sequence ID" value="CAJ1889737.1"/>
    <property type="molecule type" value="Genomic_DNA"/>
</dbReference>
<sequence>MWLDLALKGIGLASTIIATLRAGSRLAFLAEHDAIGILEGPTITRPSINESDKENESGASLFEISEAFRHCVRLSFAPHYYHNVQFQQPVSAVVEPYPLSGRHHPDIQQGYDEADGIEKKETIQERTEVIAAMLEGANSTLNQTLSDMNDAALLEYDETTSNEKAPIESTIYSFSRRLAFAANPLNGARVIASWIPPAIQQSQQYLVATPKLASFYAKKALHKAPSDDEKDNLMSEWDHGSSTEAEIEYQTSFGKENVAELSVFCPEAFANLRSTFGISEDSYRNSIFGSGPFVSFQSNSKGAARVGGVFFFTRDGAYMIKTIKTEEAKTFLEMLPKYHHHMKRFARTSLLTRFCGMYGVRIHEKGSLDRGQLHTFVVMNAVFPAEASNFVSERYDLKGSTVGREVSEEELERKGRDAVLKDLDLAREVDLVRSLQTESNSGEYGFTIGATAKAALLSQLREDVRLLVDCGVMDYSLLVGVVNMAGKHKQAKYTTEALLAMQKQGIQLDRLEAPPPSKRLDKQALSFLGTPLRLLLAPPTSVVRQAWYMTQNTLSSVITLPLPYYGSGNCVVDGGSYAIMHGKRRGERALYYMGLIDFLQPWTTRKRIERKLKGLAGYDTAAVSCVDPEAYAERFLEFLDANIS</sequence>
<keyword evidence="1" id="KW-0067">ATP-binding</keyword>
<keyword evidence="1" id="KW-0547">Nucleotide-binding</keyword>
<dbReference type="InterPro" id="IPR027483">
    <property type="entry name" value="PInositol-4-P-4/5-kinase_C_sf"/>
</dbReference>
<dbReference type="Proteomes" id="UP001295423">
    <property type="component" value="Unassembled WGS sequence"/>
</dbReference>
<dbReference type="InterPro" id="IPR023610">
    <property type="entry name" value="PInositol-4/5-P-5/4-kinase"/>
</dbReference>
<dbReference type="PANTHER" id="PTHR23086">
    <property type="entry name" value="PHOSPHATIDYLINOSITOL-4-PHOSPHATE 5-KINASE"/>
    <property type="match status" value="1"/>
</dbReference>
<keyword evidence="1" id="KW-0418">Kinase</keyword>
<dbReference type="GO" id="GO:0046854">
    <property type="term" value="P:phosphatidylinositol phosphate biosynthetic process"/>
    <property type="evidence" value="ECO:0007669"/>
    <property type="project" value="TreeGrafter"/>
</dbReference>
<reference evidence="3" key="1">
    <citation type="submission" date="2023-08" db="EMBL/GenBank/DDBJ databases">
        <authorList>
            <person name="Audoor S."/>
            <person name="Bilcke G."/>
        </authorList>
    </citation>
    <scope>NUCLEOTIDE SEQUENCE</scope>
</reference>
<evidence type="ECO:0000313" key="3">
    <source>
        <dbReference type="EMBL" id="CAJ1889737.1"/>
    </source>
</evidence>
<dbReference type="SMART" id="SM00330">
    <property type="entry name" value="PIPKc"/>
    <property type="match status" value="1"/>
</dbReference>
<name>A0AAD2C9W4_9STRA</name>
<accession>A0AAD2C9W4</accession>
<keyword evidence="4" id="KW-1185">Reference proteome</keyword>
<evidence type="ECO:0000259" key="2">
    <source>
        <dbReference type="PROSITE" id="PS51455"/>
    </source>
</evidence>
<dbReference type="Gene3D" id="3.30.800.10">
    <property type="entry name" value="Phosphatidylinositol Phosphate Kinase II Beta"/>
    <property type="match status" value="1"/>
</dbReference>
<protein>
    <recommendedName>
        <fullName evidence="2">PIPK domain-containing protein</fullName>
    </recommendedName>
</protein>
<dbReference type="CDD" id="cd00139">
    <property type="entry name" value="PIPKc"/>
    <property type="match status" value="1"/>
</dbReference>
<evidence type="ECO:0000313" key="4">
    <source>
        <dbReference type="Proteomes" id="UP001295423"/>
    </source>
</evidence>
<proteinExistence type="predicted"/>